<dbReference type="PROSITE" id="PS51272">
    <property type="entry name" value="SLH"/>
    <property type="match status" value="2"/>
</dbReference>
<dbReference type="InterPro" id="IPR001466">
    <property type="entry name" value="Beta-lactam-related"/>
</dbReference>
<dbReference type="AlphaFoldDB" id="A0A161SLX8"/>
<protein>
    <submittedName>
        <fullName evidence="2">Penicillin-binding protein</fullName>
    </submittedName>
</protein>
<dbReference type="Proteomes" id="UP000076563">
    <property type="component" value="Unassembled WGS sequence"/>
</dbReference>
<evidence type="ECO:0000313" key="2">
    <source>
        <dbReference type="EMBL" id="KZE83536.1"/>
    </source>
</evidence>
<evidence type="ECO:0000313" key="3">
    <source>
        <dbReference type="Proteomes" id="UP000076563"/>
    </source>
</evidence>
<dbReference type="InterPro" id="IPR012338">
    <property type="entry name" value="Beta-lactam/transpept-like"/>
</dbReference>
<comment type="caution">
    <text evidence="2">The sequence shown here is derived from an EMBL/GenBank/DDBJ whole genome shotgun (WGS) entry which is preliminary data.</text>
</comment>
<feature type="domain" description="SLH" evidence="1">
    <location>
        <begin position="484"/>
        <end position="543"/>
    </location>
</feature>
<proteinExistence type="predicted"/>
<dbReference type="PANTHER" id="PTHR46825:SF9">
    <property type="entry name" value="BETA-LACTAMASE-RELATED DOMAIN-CONTAINING PROTEIN"/>
    <property type="match status" value="1"/>
</dbReference>
<keyword evidence="3" id="KW-1185">Reference proteome</keyword>
<gene>
    <name evidence="2" type="ORF">AV654_07520</name>
</gene>
<dbReference type="EMBL" id="LQRA01000024">
    <property type="protein sequence ID" value="KZE83536.1"/>
    <property type="molecule type" value="Genomic_DNA"/>
</dbReference>
<organism evidence="2 3">
    <name type="scientific">Paenibacillus elgii</name>
    <dbReference type="NCBI Taxonomy" id="189691"/>
    <lineage>
        <taxon>Bacteria</taxon>
        <taxon>Bacillati</taxon>
        <taxon>Bacillota</taxon>
        <taxon>Bacilli</taxon>
        <taxon>Bacillales</taxon>
        <taxon>Paenibacillaceae</taxon>
        <taxon>Paenibacillus</taxon>
    </lineage>
</organism>
<dbReference type="Gene3D" id="3.40.710.10">
    <property type="entry name" value="DD-peptidase/beta-lactamase superfamily"/>
    <property type="match status" value="1"/>
</dbReference>
<dbReference type="SUPFAM" id="SSF56601">
    <property type="entry name" value="beta-lactamase/transpeptidase-like"/>
    <property type="match status" value="1"/>
</dbReference>
<feature type="domain" description="SLH" evidence="1">
    <location>
        <begin position="544"/>
        <end position="607"/>
    </location>
</feature>
<dbReference type="InterPro" id="IPR001119">
    <property type="entry name" value="SLH_dom"/>
</dbReference>
<sequence length="668" mass="74048">MLMNRMGKCGSRLAVAALAVAVLTGGGPVPGVSAESGPAGPQAPEEVERFVDAFFNQPDIQKQMAGAAVAVVKDDRVILNKGYGYANVEQKLPVDPDRTLFRVASVSKVITATGVMQLAEQGKLDLNADVSKYLGEARIENRTDVPLTMRHLLMNATGFEYGDMSDSRTTDLSTEVSLKQYILDNSPTIIRQPGQFYRYDNLGFTIQGYVIEQVAGQPFGDYVQKHIFQPLGMTNSDFRLTSENLKRLAVPYNQLGDILPTFGTVPTELPGGGMLSTGSDMARFMMAHLNGGKIGGTAILGEATIRDMHKPQLAIHPKLPNMAYGFEYSNRQDANGQYVVEKSGDVDGYHSGMWLIPDQKVGVFITVNKDFELRQPFFRAFMNHYYPAAGKQADAHGPLSSSLAEFAGTYSDLRNRMWTSRIRAEDGKLIVQDPLGEHVLHEIEPLLFQDDQGVKAAFKRNEKGEVQAFYYDLKLDSWSEKLPQPRPYDDVGPQHPYAAYIGHLRQLDVIGEESGDNLFRPEQPITREQFIGWIIRWSGLAPSKRKPVFADVADSPYAQYIQAAQELGLIQGSVGDRFFPQQPLTRQEAATIVWRMAFNHLHGTPKEAKLAGNTDSWAVEGVRFAVAKVLYGPEVSEDQNGAVDYRSTQPMLRQEAAVLLSRFADHLF</sequence>
<evidence type="ECO:0000259" key="1">
    <source>
        <dbReference type="PROSITE" id="PS51272"/>
    </source>
</evidence>
<dbReference type="PANTHER" id="PTHR46825">
    <property type="entry name" value="D-ALANYL-D-ALANINE-CARBOXYPEPTIDASE/ENDOPEPTIDASE AMPH"/>
    <property type="match status" value="1"/>
</dbReference>
<dbReference type="InterPro" id="IPR050491">
    <property type="entry name" value="AmpC-like"/>
</dbReference>
<dbReference type="Pfam" id="PF00395">
    <property type="entry name" value="SLH"/>
    <property type="match status" value="2"/>
</dbReference>
<reference evidence="3" key="1">
    <citation type="submission" date="2016-01" db="EMBL/GenBank/DDBJ databases">
        <title>Draft genome of Chromobacterium sp. F49.</title>
        <authorList>
            <person name="Hong K.W."/>
        </authorList>
    </citation>
    <scope>NUCLEOTIDE SEQUENCE [LARGE SCALE GENOMIC DNA]</scope>
    <source>
        <strain evidence="3">M63</strain>
    </source>
</reference>
<dbReference type="STRING" id="1007103.GCA_000213315_04606"/>
<accession>A0A161SLX8</accession>
<dbReference type="eggNOG" id="COG1680">
    <property type="taxonomic scope" value="Bacteria"/>
</dbReference>
<name>A0A161SLX8_9BACL</name>
<dbReference type="Pfam" id="PF00144">
    <property type="entry name" value="Beta-lactamase"/>
    <property type="match status" value="1"/>
</dbReference>